<gene>
    <name evidence="6" type="ORF">UABAM_00067</name>
</gene>
<dbReference type="PROSITE" id="PS50005">
    <property type="entry name" value="TPR"/>
    <property type="match status" value="5"/>
</dbReference>
<feature type="repeat" description="TPR" evidence="3">
    <location>
        <begin position="760"/>
        <end position="793"/>
    </location>
</feature>
<dbReference type="EMBL" id="AP019860">
    <property type="protein sequence ID" value="BBM81728.1"/>
    <property type="molecule type" value="Genomic_DNA"/>
</dbReference>
<feature type="repeat" description="TPR" evidence="3">
    <location>
        <begin position="794"/>
        <end position="827"/>
    </location>
</feature>
<feature type="region of interest" description="Disordered" evidence="4">
    <location>
        <begin position="610"/>
        <end position="735"/>
    </location>
</feature>
<evidence type="ECO:0000256" key="4">
    <source>
        <dbReference type="SAM" id="MobiDB-lite"/>
    </source>
</evidence>
<evidence type="ECO:0000256" key="1">
    <source>
        <dbReference type="ARBA" id="ARBA00022737"/>
    </source>
</evidence>
<dbReference type="KEGG" id="uam:UABAM_00067"/>
<dbReference type="Pfam" id="PF13181">
    <property type="entry name" value="TPR_8"/>
    <property type="match status" value="1"/>
</dbReference>
<evidence type="ECO:0000313" key="7">
    <source>
        <dbReference type="Proteomes" id="UP000326354"/>
    </source>
</evidence>
<dbReference type="AlphaFoldDB" id="A0A5S9F0U6"/>
<dbReference type="InterPro" id="IPR019734">
    <property type="entry name" value="TPR_rpt"/>
</dbReference>
<keyword evidence="1" id="KW-0677">Repeat</keyword>
<feature type="compositionally biased region" description="Basic and acidic residues" evidence="4">
    <location>
        <begin position="666"/>
        <end position="695"/>
    </location>
</feature>
<feature type="repeat" description="TPR" evidence="3">
    <location>
        <begin position="896"/>
        <end position="929"/>
    </location>
</feature>
<protein>
    <recommendedName>
        <fullName evidence="8">Secretin/TonB short N-terminal domain-containing protein</fullName>
    </recommendedName>
</protein>
<keyword evidence="7" id="KW-1185">Reference proteome</keyword>
<reference evidence="6 7" key="1">
    <citation type="submission" date="2019-08" db="EMBL/GenBank/DDBJ databases">
        <title>Complete genome sequence of Candidatus Uab amorphum.</title>
        <authorList>
            <person name="Shiratori T."/>
            <person name="Suzuki S."/>
            <person name="Kakizawa Y."/>
            <person name="Ishida K."/>
        </authorList>
    </citation>
    <scope>NUCLEOTIDE SEQUENCE [LARGE SCALE GENOMIC DNA]</scope>
    <source>
        <strain evidence="6 7">SRT547</strain>
    </source>
</reference>
<dbReference type="Pfam" id="PF13431">
    <property type="entry name" value="TPR_17"/>
    <property type="match status" value="1"/>
</dbReference>
<feature type="compositionally biased region" description="Acidic residues" evidence="4">
    <location>
        <begin position="645"/>
        <end position="665"/>
    </location>
</feature>
<dbReference type="Gene3D" id="1.25.40.10">
    <property type="entry name" value="Tetratricopeptide repeat domain"/>
    <property type="match status" value="3"/>
</dbReference>
<dbReference type="Proteomes" id="UP000326354">
    <property type="component" value="Chromosome"/>
</dbReference>
<feature type="repeat" description="TPR" evidence="3">
    <location>
        <begin position="828"/>
        <end position="861"/>
    </location>
</feature>
<evidence type="ECO:0000256" key="5">
    <source>
        <dbReference type="SAM" id="SignalP"/>
    </source>
</evidence>
<dbReference type="PANTHER" id="PTHR44858:SF1">
    <property type="entry name" value="UDP-N-ACETYLGLUCOSAMINE--PEPTIDE N-ACETYLGLUCOSAMINYLTRANSFERASE SPINDLY-RELATED"/>
    <property type="match status" value="1"/>
</dbReference>
<dbReference type="InterPro" id="IPR011990">
    <property type="entry name" value="TPR-like_helical_dom_sf"/>
</dbReference>
<feature type="compositionally biased region" description="Polar residues" evidence="4">
    <location>
        <begin position="724"/>
        <end position="735"/>
    </location>
</feature>
<dbReference type="Pfam" id="PF00515">
    <property type="entry name" value="TPR_1"/>
    <property type="match status" value="1"/>
</dbReference>
<accession>A0A5S9F0U6</accession>
<feature type="chain" id="PRO_5024965696" description="Secretin/TonB short N-terminal domain-containing protein" evidence="5">
    <location>
        <begin position="24"/>
        <end position="1013"/>
    </location>
</feature>
<evidence type="ECO:0000256" key="2">
    <source>
        <dbReference type="ARBA" id="ARBA00022803"/>
    </source>
</evidence>
<sequence length="1013" mass="116138">MKKYCFICVLFLSCIVFSDDSHAKIWNKIKEQHITVKFTDAPFADVVHFVRQTTNVNIVIEPKVIHNFTIEGTTVTIELNDVKIKTLLDVLCNFYHLTYSIRNEVLFMAAIDSPSVQPAIEAKSYDLQRFNMRDARNILLKSNAQSGKVIAVKHTRSFVDELVNAIRRNVSPDSWMRRGHSIVAQNKQILVRTSADVHRQIKSFLDDMALLTPKNIDGRVSIYKLHNGKKHQIYTNTFSTLENEFVYMSTKSKDLNIALALSPTIVKEYGIRLQSDIQLANSKNTYHDYGITTVENGVETNVVTYSYGGESIVVSATMHSNYIKKNVAHHSEASLQDREIHNRLHSEVLSVDFSDTPLGDAVDFLRVTTGLNILIDAAVYQEFPEELKFDLNVKRVKLKNLLSLIASSVGLHYKVEKGIVVISTRDRVVAKDTTRVYYVEDLMAVNPLFTDKNILRKASSSFTRILSQNIRPKKWGLCRGILVVCDTQAKQGEVTQLLRTLRRHRYGTQVLISYAFGNENTGISITKRTQNSHEGHVEAKVENRSRSVSIHFRPHVQDVNIHLHTDLMFKGATSIQQNFSTTITAQKHRVFVAHELPFAIDAQIISLSGMERKEDQSSGDKKDADTTTEKTTTQKSTALEYKDEGYDDDDDYEDYFNDDDEENDEQNSKDTKDTQQQPVKKDATKKSDAFEYKDEGYDDDDDYEDYFEDDDDEEEADGTEQRQDTQSAQAKSTKTTKVIPEKLTTIKECDDAITKNPANSDLYLRRGNLYTAQQKYDKAVADFNRAIKLQAKNPQGYILRGKAYVALRRYRQALQDFTISLALNPQNAEVYFQRAELLTRQKRYDMAYIDYNKSIKLNPNNAEFYIGRGLLNLENRRFQNALNDYNDAIRIDPKNAQAYGYSGIAYQLMKNNRKAMRYYSKAITLDPKNVNAYANRARLFFNLKKYEKGLKDCNAAISIEAKNSMLYLLRGHMHNQMQKYALALKDWETAITLGYPKQRIQPLMDKVKKLMKK</sequence>
<dbReference type="InterPro" id="IPR050498">
    <property type="entry name" value="Ycf3"/>
</dbReference>
<dbReference type="PANTHER" id="PTHR44858">
    <property type="entry name" value="TETRATRICOPEPTIDE REPEAT PROTEIN 6"/>
    <property type="match status" value="1"/>
</dbReference>
<keyword evidence="5" id="KW-0732">Signal</keyword>
<dbReference type="Pfam" id="PF13414">
    <property type="entry name" value="TPR_11"/>
    <property type="match status" value="1"/>
</dbReference>
<keyword evidence="2 3" id="KW-0802">TPR repeat</keyword>
<proteinExistence type="predicted"/>
<dbReference type="PROSITE" id="PS50293">
    <property type="entry name" value="TPR_REGION"/>
    <property type="match status" value="1"/>
</dbReference>
<dbReference type="SMART" id="SM00028">
    <property type="entry name" value="TPR"/>
    <property type="match status" value="7"/>
</dbReference>
<evidence type="ECO:0008006" key="8">
    <source>
        <dbReference type="Google" id="ProtNLM"/>
    </source>
</evidence>
<feature type="repeat" description="TPR" evidence="3">
    <location>
        <begin position="862"/>
        <end position="895"/>
    </location>
</feature>
<evidence type="ECO:0000313" key="6">
    <source>
        <dbReference type="EMBL" id="BBM81728.1"/>
    </source>
</evidence>
<dbReference type="SUPFAM" id="SSF48452">
    <property type="entry name" value="TPR-like"/>
    <property type="match status" value="1"/>
</dbReference>
<feature type="compositionally biased region" description="Basic and acidic residues" evidence="4">
    <location>
        <begin position="610"/>
        <end position="628"/>
    </location>
</feature>
<dbReference type="RefSeq" id="WP_151965998.1">
    <property type="nucleotide sequence ID" value="NZ_AP019860.1"/>
</dbReference>
<organism evidence="6 7">
    <name type="scientific">Uabimicrobium amorphum</name>
    <dbReference type="NCBI Taxonomy" id="2596890"/>
    <lineage>
        <taxon>Bacteria</taxon>
        <taxon>Pseudomonadati</taxon>
        <taxon>Planctomycetota</taxon>
        <taxon>Candidatus Uabimicrobiia</taxon>
        <taxon>Candidatus Uabimicrobiales</taxon>
        <taxon>Candidatus Uabimicrobiaceae</taxon>
        <taxon>Candidatus Uabimicrobium</taxon>
    </lineage>
</organism>
<feature type="compositionally biased region" description="Acidic residues" evidence="4">
    <location>
        <begin position="696"/>
        <end position="718"/>
    </location>
</feature>
<name>A0A5S9F0U6_UABAM</name>
<feature type="signal peptide" evidence="5">
    <location>
        <begin position="1"/>
        <end position="23"/>
    </location>
</feature>
<dbReference type="OrthoDB" id="277020at2"/>
<evidence type="ECO:0000256" key="3">
    <source>
        <dbReference type="PROSITE-ProRule" id="PRU00339"/>
    </source>
</evidence>